<protein>
    <submittedName>
        <fullName evidence="1">Uncharacterized protein</fullName>
    </submittedName>
</protein>
<dbReference type="RefSeq" id="WP_146394762.1">
    <property type="nucleotide sequence ID" value="NZ_SJPJ01000001.1"/>
</dbReference>
<evidence type="ECO:0000313" key="2">
    <source>
        <dbReference type="Proteomes" id="UP000315010"/>
    </source>
</evidence>
<accession>A0A5C5YX09</accession>
<dbReference type="EMBL" id="SJPJ01000001">
    <property type="protein sequence ID" value="TWT79578.1"/>
    <property type="molecule type" value="Genomic_DNA"/>
</dbReference>
<sequence>MKRPTYRIATLLLFVGMFALGWRFGVFTTRSAELTLAERTRTDEQVDYVLASAVWINKMIEIANEPPAERDTRFRNHLILQIYDLARTEKFQTGNNDGVFLMHGSHSLQHLGVSNYAELESAVRDARLVASAKEPFLDETNEDYDEIVDFVTRSIAYDPNAITSP</sequence>
<dbReference type="AlphaFoldDB" id="A0A5C5YX09"/>
<dbReference type="Proteomes" id="UP000315010">
    <property type="component" value="Unassembled WGS sequence"/>
</dbReference>
<evidence type="ECO:0000313" key="1">
    <source>
        <dbReference type="EMBL" id="TWT79578.1"/>
    </source>
</evidence>
<dbReference type="OrthoDB" id="278603at2"/>
<organism evidence="1 2">
    <name type="scientific">Novipirellula herctigrandis</name>
    <dbReference type="NCBI Taxonomy" id="2527986"/>
    <lineage>
        <taxon>Bacteria</taxon>
        <taxon>Pseudomonadati</taxon>
        <taxon>Planctomycetota</taxon>
        <taxon>Planctomycetia</taxon>
        <taxon>Pirellulales</taxon>
        <taxon>Pirellulaceae</taxon>
        <taxon>Novipirellula</taxon>
    </lineage>
</organism>
<keyword evidence="2" id="KW-1185">Reference proteome</keyword>
<reference evidence="1 2" key="1">
    <citation type="submission" date="2019-02" db="EMBL/GenBank/DDBJ databases">
        <title>Deep-cultivation of Planctomycetes and their phenomic and genomic characterization uncovers novel biology.</title>
        <authorList>
            <person name="Wiegand S."/>
            <person name="Jogler M."/>
            <person name="Boedeker C."/>
            <person name="Pinto D."/>
            <person name="Vollmers J."/>
            <person name="Rivas-Marin E."/>
            <person name="Kohn T."/>
            <person name="Peeters S.H."/>
            <person name="Heuer A."/>
            <person name="Rast P."/>
            <person name="Oberbeckmann S."/>
            <person name="Bunk B."/>
            <person name="Jeske O."/>
            <person name="Meyerdierks A."/>
            <person name="Storesund J.E."/>
            <person name="Kallscheuer N."/>
            <person name="Luecker S."/>
            <person name="Lage O.M."/>
            <person name="Pohl T."/>
            <person name="Merkel B.J."/>
            <person name="Hornburger P."/>
            <person name="Mueller R.-W."/>
            <person name="Bruemmer F."/>
            <person name="Labrenz M."/>
            <person name="Spormann A.M."/>
            <person name="Op Den Camp H."/>
            <person name="Overmann J."/>
            <person name="Amann R."/>
            <person name="Jetten M.S.M."/>
            <person name="Mascher T."/>
            <person name="Medema M.H."/>
            <person name="Devos D.P."/>
            <person name="Kaster A.-K."/>
            <person name="Ovreas L."/>
            <person name="Rohde M."/>
            <person name="Galperin M.Y."/>
            <person name="Jogler C."/>
        </authorList>
    </citation>
    <scope>NUCLEOTIDE SEQUENCE [LARGE SCALE GENOMIC DNA]</scope>
    <source>
        <strain evidence="1 2">CA13</strain>
    </source>
</reference>
<comment type="caution">
    <text evidence="1">The sequence shown here is derived from an EMBL/GenBank/DDBJ whole genome shotgun (WGS) entry which is preliminary data.</text>
</comment>
<gene>
    <name evidence="1" type="ORF">CA13_09820</name>
</gene>
<name>A0A5C5YX09_9BACT</name>
<proteinExistence type="predicted"/>